<dbReference type="InterPro" id="IPR036291">
    <property type="entry name" value="NAD(P)-bd_dom_sf"/>
</dbReference>
<proteinExistence type="predicted"/>
<dbReference type="PANTHER" id="PTHR12126:SF11">
    <property type="entry name" value="NADH DEHYDROGENASE [UBIQUINONE] 1 ALPHA SUBCOMPLEX SUBUNIT 9, MITOCHONDRIAL"/>
    <property type="match status" value="1"/>
</dbReference>
<dbReference type="InterPro" id="IPR051207">
    <property type="entry name" value="ComplexI_NDUFA9_subunit"/>
</dbReference>
<accession>A0ABU4FIR1</accession>
<dbReference type="Proteomes" id="UP001187346">
    <property type="component" value="Unassembled WGS sequence"/>
</dbReference>
<dbReference type="InterPro" id="IPR013120">
    <property type="entry name" value="FAR_NAD-bd"/>
</dbReference>
<gene>
    <name evidence="3" type="ORF">R5A26_31375</name>
</gene>
<feature type="compositionally biased region" description="Polar residues" evidence="1">
    <location>
        <begin position="1"/>
        <end position="20"/>
    </location>
</feature>
<evidence type="ECO:0000313" key="3">
    <source>
        <dbReference type="EMBL" id="MDV7220454.1"/>
    </source>
</evidence>
<dbReference type="SUPFAM" id="SSF51735">
    <property type="entry name" value="NAD(P)-binding Rossmann-fold domains"/>
    <property type="match status" value="1"/>
</dbReference>
<evidence type="ECO:0000256" key="1">
    <source>
        <dbReference type="SAM" id="MobiDB-lite"/>
    </source>
</evidence>
<comment type="caution">
    <text evidence="3">The sequence shown here is derived from an EMBL/GenBank/DDBJ whole genome shotgun (WGS) entry which is preliminary data.</text>
</comment>
<protein>
    <submittedName>
        <fullName evidence="3">SDR family oxidoreductase</fullName>
    </submittedName>
</protein>
<feature type="domain" description="Thioester reductase (TE)" evidence="2">
    <location>
        <begin position="67"/>
        <end position="242"/>
    </location>
</feature>
<dbReference type="RefSeq" id="WP_317774037.1">
    <property type="nucleotide sequence ID" value="NZ_JAWMAJ010000130.1"/>
</dbReference>
<sequence length="372" mass="39419">MPTYPENPNNLEITASSRNPTEPPHPARPQTVLLTGASGVLGTALLPYLSHYRVIALTHRRPPSRSAEVLAGDVTRPRLGLDVAPYRRLCARTDAVVHAAGMVAFGSGRASMHAVNVEGAGRVARFAADAGVPMIHVSTAYVARYREILAAGGNRAERAGNSPADYVASKTAGEEAVAAAGGKVTVVRPSIIIGDSVTGEIAEPQGLHIFAQQVLRNRLPFVPSDPASYVDFVPQDVVARAIVSLLDDGAHPAEHWLSGGAHALTCDRLVQVIVEEAAEAGIAVRPLRVLAPDVVERLVRPAFFDVVPEWAQTRLDRLLDMSSVLFNEKPLPSSLADVPGIGTAAGVRANEDAWRASVRRLIADRLGARASA</sequence>
<feature type="region of interest" description="Disordered" evidence="1">
    <location>
        <begin position="1"/>
        <end position="28"/>
    </location>
</feature>
<dbReference type="PANTHER" id="PTHR12126">
    <property type="entry name" value="NADH-UBIQUINONE OXIDOREDUCTASE 39 KDA SUBUNIT-RELATED"/>
    <property type="match status" value="1"/>
</dbReference>
<dbReference type="EMBL" id="JAWMAJ010000130">
    <property type="protein sequence ID" value="MDV7220454.1"/>
    <property type="molecule type" value="Genomic_DNA"/>
</dbReference>
<dbReference type="Gene3D" id="3.40.50.720">
    <property type="entry name" value="NAD(P)-binding Rossmann-like Domain"/>
    <property type="match status" value="1"/>
</dbReference>
<evidence type="ECO:0000259" key="2">
    <source>
        <dbReference type="Pfam" id="PF07993"/>
    </source>
</evidence>
<name>A0ABU4FIR1_9ACTN</name>
<evidence type="ECO:0000313" key="4">
    <source>
        <dbReference type="Proteomes" id="UP001187346"/>
    </source>
</evidence>
<reference evidence="3 4" key="1">
    <citation type="submission" date="2023-10" db="EMBL/GenBank/DDBJ databases">
        <title>Characterization of rhizosphere-enriched actinobacteria from wheat plants lab-grown on chernevaya soil.</title>
        <authorList>
            <person name="Tikhonova E.N."/>
            <person name="Konopkin A."/>
            <person name="Kravchenko I.K."/>
        </authorList>
    </citation>
    <scope>NUCLEOTIDE SEQUENCE [LARGE SCALE GENOMIC DNA]</scope>
    <source>
        <strain evidence="3 4">RR29</strain>
    </source>
</reference>
<keyword evidence="4" id="KW-1185">Reference proteome</keyword>
<organism evidence="3 4">
    <name type="scientific">Streptomyces prunicolor</name>
    <dbReference type="NCBI Taxonomy" id="67348"/>
    <lineage>
        <taxon>Bacteria</taxon>
        <taxon>Bacillati</taxon>
        <taxon>Actinomycetota</taxon>
        <taxon>Actinomycetes</taxon>
        <taxon>Kitasatosporales</taxon>
        <taxon>Streptomycetaceae</taxon>
        <taxon>Streptomyces</taxon>
    </lineage>
</organism>
<dbReference type="Pfam" id="PF07993">
    <property type="entry name" value="NAD_binding_4"/>
    <property type="match status" value="1"/>
</dbReference>